<sequence length="47" mass="5460">MDISYFPKGSLKGLSIRDRVEVNNGGQYLAPNNRSFVYNRVMLTYQF</sequence>
<proteinExistence type="predicted"/>
<reference evidence="1 2" key="1">
    <citation type="journal article" date="2019" name="Int. J. Syst. Evol. Microbiol.">
        <title>Acidithiobacillus sulfuriphilus sp. nov.: an extremely acidophilic sulfur-oxidizing chemolithotroph isolated from a neutral pH environment.</title>
        <authorList>
            <person name="Falagan C."/>
            <person name="Moya-Beltran A."/>
            <person name="Castro M."/>
            <person name="Quatrini R."/>
            <person name="Johnson D.B."/>
        </authorList>
    </citation>
    <scope>NUCLEOTIDE SEQUENCE [LARGE SCALE GENOMIC DNA]</scope>
    <source>
        <strain evidence="1 2">CJ-2</strain>
    </source>
</reference>
<evidence type="ECO:0000313" key="2">
    <source>
        <dbReference type="Proteomes" id="UP000271650"/>
    </source>
</evidence>
<protein>
    <submittedName>
        <fullName evidence="1">Uncharacterized protein</fullName>
    </submittedName>
</protein>
<keyword evidence="2" id="KW-1185">Reference proteome</keyword>
<name>A0ACD5HPI6_9PROT</name>
<gene>
    <name evidence="1" type="ORF">EC580_013950</name>
</gene>
<organism evidence="1 2">
    <name type="scientific">Acidithiobacillus sulfuriphilus</name>
    <dbReference type="NCBI Taxonomy" id="1867749"/>
    <lineage>
        <taxon>Bacteria</taxon>
        <taxon>Pseudomonadati</taxon>
        <taxon>Pseudomonadota</taxon>
        <taxon>Acidithiobacillia</taxon>
        <taxon>Acidithiobacillales</taxon>
        <taxon>Acidithiobacillaceae</taxon>
        <taxon>Acidithiobacillus</taxon>
    </lineage>
</organism>
<evidence type="ECO:0000313" key="1">
    <source>
        <dbReference type="EMBL" id="XRI77040.1"/>
    </source>
</evidence>
<accession>A0ACD5HPI6</accession>
<dbReference type="EMBL" id="CP127527">
    <property type="protein sequence ID" value="XRI77040.1"/>
    <property type="molecule type" value="Genomic_DNA"/>
</dbReference>
<dbReference type="Proteomes" id="UP000271650">
    <property type="component" value="Chromosome"/>
</dbReference>